<keyword evidence="2 6" id="KW-0812">Transmembrane</keyword>
<feature type="transmembrane region" description="Helical" evidence="6">
    <location>
        <begin position="273"/>
        <end position="292"/>
    </location>
</feature>
<dbReference type="EMBL" id="CP119880">
    <property type="protein sequence ID" value="WFD36044.1"/>
    <property type="molecule type" value="Genomic_DNA"/>
</dbReference>
<dbReference type="GO" id="GO:0016020">
    <property type="term" value="C:membrane"/>
    <property type="evidence" value="ECO:0007669"/>
    <property type="project" value="UniProtKB-SubCell"/>
</dbReference>
<feature type="compositionally biased region" description="Basic and acidic residues" evidence="5">
    <location>
        <begin position="1"/>
        <end position="14"/>
    </location>
</feature>
<evidence type="ECO:0000313" key="7">
    <source>
        <dbReference type="EMBL" id="WFD36044.1"/>
    </source>
</evidence>
<keyword evidence="8" id="KW-1185">Reference proteome</keyword>
<feature type="transmembrane region" description="Helical" evidence="6">
    <location>
        <begin position="180"/>
        <end position="199"/>
    </location>
</feature>
<feature type="transmembrane region" description="Helical" evidence="6">
    <location>
        <begin position="373"/>
        <end position="394"/>
    </location>
</feature>
<proteinExistence type="predicted"/>
<feature type="transmembrane region" description="Helical" evidence="6">
    <location>
        <begin position="331"/>
        <end position="353"/>
    </location>
</feature>
<evidence type="ECO:0008006" key="9">
    <source>
        <dbReference type="Google" id="ProtNLM"/>
    </source>
</evidence>
<feature type="transmembrane region" description="Helical" evidence="6">
    <location>
        <begin position="113"/>
        <end position="133"/>
    </location>
</feature>
<evidence type="ECO:0000256" key="2">
    <source>
        <dbReference type="ARBA" id="ARBA00022692"/>
    </source>
</evidence>
<dbReference type="AlphaFoldDB" id="A0AAF0J7T4"/>
<dbReference type="Proteomes" id="UP001219933">
    <property type="component" value="Chromosome 4"/>
</dbReference>
<organism evidence="7 8">
    <name type="scientific">Malassezia cuniculi</name>
    <dbReference type="NCBI Taxonomy" id="948313"/>
    <lineage>
        <taxon>Eukaryota</taxon>
        <taxon>Fungi</taxon>
        <taxon>Dikarya</taxon>
        <taxon>Basidiomycota</taxon>
        <taxon>Ustilaginomycotina</taxon>
        <taxon>Malasseziomycetes</taxon>
        <taxon>Malasseziales</taxon>
        <taxon>Malasseziaceae</taxon>
        <taxon>Malassezia</taxon>
    </lineage>
</organism>
<evidence type="ECO:0000313" key="8">
    <source>
        <dbReference type="Proteomes" id="UP001219933"/>
    </source>
</evidence>
<evidence type="ECO:0000256" key="1">
    <source>
        <dbReference type="ARBA" id="ARBA00004141"/>
    </source>
</evidence>
<feature type="region of interest" description="Disordered" evidence="5">
    <location>
        <begin position="1"/>
        <end position="30"/>
    </location>
</feature>
<reference evidence="7" key="1">
    <citation type="submission" date="2023-03" db="EMBL/GenBank/DDBJ databases">
        <title>Mating type loci evolution in Malassezia.</title>
        <authorList>
            <person name="Coelho M.A."/>
        </authorList>
    </citation>
    <scope>NUCLEOTIDE SEQUENCE</scope>
    <source>
        <strain evidence="7">CBS 11721</strain>
    </source>
</reference>
<dbReference type="SUPFAM" id="SSF103473">
    <property type="entry name" value="MFS general substrate transporter"/>
    <property type="match status" value="1"/>
</dbReference>
<evidence type="ECO:0000256" key="4">
    <source>
        <dbReference type="ARBA" id="ARBA00023136"/>
    </source>
</evidence>
<evidence type="ECO:0000256" key="6">
    <source>
        <dbReference type="SAM" id="Phobius"/>
    </source>
</evidence>
<feature type="transmembrane region" description="Helical" evidence="6">
    <location>
        <begin position="211"/>
        <end position="231"/>
    </location>
</feature>
<feature type="transmembrane region" description="Helical" evidence="6">
    <location>
        <begin position="89"/>
        <end position="106"/>
    </location>
</feature>
<dbReference type="PANTHER" id="PTHR23294:SF19">
    <property type="entry name" value="DUF895 DOMAIN MEMBRANE PROTEIN-RELATED"/>
    <property type="match status" value="1"/>
</dbReference>
<keyword evidence="3 6" id="KW-1133">Transmembrane helix</keyword>
<feature type="transmembrane region" description="Helical" evidence="6">
    <location>
        <begin position="139"/>
        <end position="168"/>
    </location>
</feature>
<feature type="transmembrane region" description="Helical" evidence="6">
    <location>
        <begin position="49"/>
        <end position="69"/>
    </location>
</feature>
<dbReference type="InterPro" id="IPR051617">
    <property type="entry name" value="UNC-93-like_regulator"/>
</dbReference>
<evidence type="ECO:0000256" key="3">
    <source>
        <dbReference type="ARBA" id="ARBA00022989"/>
    </source>
</evidence>
<dbReference type="PANTHER" id="PTHR23294">
    <property type="entry name" value="ET TRANSLATION PRODUCT-RELATED"/>
    <property type="match status" value="1"/>
</dbReference>
<comment type="subcellular location">
    <subcellularLocation>
        <location evidence="1">Membrane</location>
        <topology evidence="1">Multi-pass membrane protein</topology>
    </subcellularLocation>
</comment>
<gene>
    <name evidence="7" type="ORF">MCUN1_002915</name>
</gene>
<evidence type="ECO:0000256" key="5">
    <source>
        <dbReference type="SAM" id="MobiDB-lite"/>
    </source>
</evidence>
<sequence>MASRVASDERRSPESDSALPPYSPTKELGPEVPELPGSLVPRPKWYRSVFFQITIVGICCFLCPGLWNAMASTGGGGQQSVTLVNASNSSTYCLMFVTGLLTPTLLSVTNIRFTLVLGTVGFAPYVASLYVHGKYGTEWFVIFAAVICGFSAGIFFASEGSIVLSYPIRAKQAIYISYWLMYRVMGQMLGGAINLGLNAKNSERGSMSQDTYLVFVVLQCLAPFIAMFVSLPHQVQRRDGTPVLMDLASSPLAELKSLVTTLMKPRVFLLQPLIWQSSFGEALLGTYLASHFTVRARALGSFLAALISAIGNYILGFYLDNQRTTINFRARSSFIAIYAMQIGWWVFGIVMMNRLNNYDQVIDWNMSNFHGSFGAYVILQLGFNFMYEFNYWIIGASNDDPGDIVRLASILRAVESGGQAVAYGINSTGLRLDAVGAINLGQCVLSIPLAWFVVRDTGILPDGTKLVKPRIYAANDEQRDELVKENNVDPSDAKGSAA</sequence>
<name>A0AAF0J7T4_9BASI</name>
<keyword evidence="4 6" id="KW-0472">Membrane</keyword>
<dbReference type="InterPro" id="IPR036259">
    <property type="entry name" value="MFS_trans_sf"/>
</dbReference>
<feature type="transmembrane region" description="Helical" evidence="6">
    <location>
        <begin position="298"/>
        <end position="319"/>
    </location>
</feature>
<accession>A0AAF0J7T4</accession>
<protein>
    <recommendedName>
        <fullName evidence="9">DUF895 domain membrane protein</fullName>
    </recommendedName>
</protein>